<dbReference type="EMBL" id="JAPUFD010000012">
    <property type="protein sequence ID" value="MDI1490461.1"/>
    <property type="molecule type" value="Genomic_DNA"/>
</dbReference>
<dbReference type="AlphaFoldDB" id="A0AA43QPV5"/>
<reference evidence="8" key="1">
    <citation type="journal article" date="2023" name="Genome Biol. Evol.">
        <title>First Whole Genome Sequence and Flow Cytometry Genome Size Data for the Lichen-Forming Fungus Ramalina farinacea (Ascomycota).</title>
        <authorList>
            <person name="Llewellyn T."/>
            <person name="Mian S."/>
            <person name="Hill R."/>
            <person name="Leitch I.J."/>
            <person name="Gaya E."/>
        </authorList>
    </citation>
    <scope>NUCLEOTIDE SEQUENCE</scope>
    <source>
        <strain evidence="8">LIQ254RAFAR</strain>
    </source>
</reference>
<sequence>MERPKSFTGQELGSEKTRVLSWMPPIDHQRTLIGQYVKSTDGSKPAFQDEEDVSDGSRCATFCAAEARIENERWSGVPILLKAGKALDKTEATVTINFRHSPNAMLFQNMVPNRMTIRVQPDEGIFLRVNTRVPDLHVRSEATVLDMSYRGTEIPEAYEALFLDVLRDVQYRRVTADEVQVSWDIFTPLLQYLEEEGVVPGEYPYGSSGPQGLDEFVASRQQSVPS</sequence>
<dbReference type="Gene3D" id="3.30.360.10">
    <property type="entry name" value="Dihydrodipicolinate Reductase, domain 2"/>
    <property type="match status" value="1"/>
</dbReference>
<name>A0AA43QPV5_9LECA</name>
<comment type="caution">
    <text evidence="8">The sequence shown here is derived from an EMBL/GenBank/DDBJ whole genome shotgun (WGS) entry which is preliminary data.</text>
</comment>
<dbReference type="GO" id="GO:0009051">
    <property type="term" value="P:pentose-phosphate shunt, oxidative branch"/>
    <property type="evidence" value="ECO:0007669"/>
    <property type="project" value="TreeGrafter"/>
</dbReference>
<feature type="domain" description="Glucose-6-phosphate dehydrogenase C-terminal" evidence="7">
    <location>
        <begin position="1"/>
        <end position="221"/>
    </location>
</feature>
<dbReference type="Pfam" id="PF02781">
    <property type="entry name" value="G6PD_C"/>
    <property type="match status" value="1"/>
</dbReference>
<accession>A0AA43QPV5</accession>
<organism evidence="8 9">
    <name type="scientific">Ramalina farinacea</name>
    <dbReference type="NCBI Taxonomy" id="258253"/>
    <lineage>
        <taxon>Eukaryota</taxon>
        <taxon>Fungi</taxon>
        <taxon>Dikarya</taxon>
        <taxon>Ascomycota</taxon>
        <taxon>Pezizomycotina</taxon>
        <taxon>Lecanoromycetes</taxon>
        <taxon>OSLEUM clade</taxon>
        <taxon>Lecanoromycetidae</taxon>
        <taxon>Lecanorales</taxon>
        <taxon>Lecanorineae</taxon>
        <taxon>Ramalinaceae</taxon>
        <taxon>Ramalina</taxon>
    </lineage>
</organism>
<dbReference type="GO" id="GO:0004345">
    <property type="term" value="F:glucose-6-phosphate dehydrogenase activity"/>
    <property type="evidence" value="ECO:0007669"/>
    <property type="project" value="UniProtKB-EC"/>
</dbReference>
<proteinExistence type="predicted"/>
<evidence type="ECO:0000256" key="4">
    <source>
        <dbReference type="ARBA" id="ARBA00022857"/>
    </source>
</evidence>
<dbReference type="GO" id="GO:0006006">
    <property type="term" value="P:glucose metabolic process"/>
    <property type="evidence" value="ECO:0007669"/>
    <property type="project" value="InterPro"/>
</dbReference>
<keyword evidence="4" id="KW-0521">NADP</keyword>
<evidence type="ECO:0000259" key="7">
    <source>
        <dbReference type="Pfam" id="PF02781"/>
    </source>
</evidence>
<protein>
    <recommendedName>
        <fullName evidence="3">Glucose-6-phosphate 1-dehydrogenase</fullName>
        <ecNumber evidence="2">1.1.1.49</ecNumber>
    </recommendedName>
</protein>
<dbReference type="InterPro" id="IPR022675">
    <property type="entry name" value="G6P_DH_C"/>
</dbReference>
<dbReference type="GO" id="GO:0005829">
    <property type="term" value="C:cytosol"/>
    <property type="evidence" value="ECO:0007669"/>
    <property type="project" value="TreeGrafter"/>
</dbReference>
<dbReference type="Proteomes" id="UP001161017">
    <property type="component" value="Unassembled WGS sequence"/>
</dbReference>
<evidence type="ECO:0000313" key="8">
    <source>
        <dbReference type="EMBL" id="MDI1490461.1"/>
    </source>
</evidence>
<dbReference type="EC" id="1.1.1.49" evidence="2"/>
<evidence type="ECO:0000256" key="1">
    <source>
        <dbReference type="ARBA" id="ARBA00004937"/>
    </source>
</evidence>
<keyword evidence="6" id="KW-0119">Carbohydrate metabolism</keyword>
<dbReference type="GO" id="GO:0050661">
    <property type="term" value="F:NADP binding"/>
    <property type="evidence" value="ECO:0007669"/>
    <property type="project" value="InterPro"/>
</dbReference>
<dbReference type="PANTHER" id="PTHR23429:SF0">
    <property type="entry name" value="GLUCOSE-6-PHOSPHATE 1-DEHYDROGENASE"/>
    <property type="match status" value="1"/>
</dbReference>
<evidence type="ECO:0000256" key="5">
    <source>
        <dbReference type="ARBA" id="ARBA00023002"/>
    </source>
</evidence>
<keyword evidence="9" id="KW-1185">Reference proteome</keyword>
<gene>
    <name evidence="8" type="primary">ZWF1_1</name>
    <name evidence="8" type="ORF">OHK93_001664</name>
</gene>
<dbReference type="InterPro" id="IPR001282">
    <property type="entry name" value="G6P_DH"/>
</dbReference>
<keyword evidence="5" id="KW-0560">Oxidoreductase</keyword>
<dbReference type="SUPFAM" id="SSF55347">
    <property type="entry name" value="Glyceraldehyde-3-phosphate dehydrogenase-like, C-terminal domain"/>
    <property type="match status" value="1"/>
</dbReference>
<dbReference type="PANTHER" id="PTHR23429">
    <property type="entry name" value="GLUCOSE-6-PHOSPHATE 1-DEHYDROGENASE G6PD"/>
    <property type="match status" value="1"/>
</dbReference>
<comment type="pathway">
    <text evidence="1">Carbohydrate degradation; pentose phosphate pathway; D-ribulose 5-phosphate from D-glucose 6-phosphate (oxidative stage): step 1/3.</text>
</comment>
<evidence type="ECO:0000256" key="3">
    <source>
        <dbReference type="ARBA" id="ARBA00020444"/>
    </source>
</evidence>
<evidence type="ECO:0000256" key="2">
    <source>
        <dbReference type="ARBA" id="ARBA00013019"/>
    </source>
</evidence>
<evidence type="ECO:0000256" key="6">
    <source>
        <dbReference type="ARBA" id="ARBA00023277"/>
    </source>
</evidence>
<evidence type="ECO:0000313" key="9">
    <source>
        <dbReference type="Proteomes" id="UP001161017"/>
    </source>
</evidence>